<keyword evidence="1" id="KW-0695">RNA-directed DNA polymerase</keyword>
<organism evidence="1">
    <name type="scientific">Triatoma infestans</name>
    <name type="common">Assassin bug</name>
    <dbReference type="NCBI Taxonomy" id="30076"/>
    <lineage>
        <taxon>Eukaryota</taxon>
        <taxon>Metazoa</taxon>
        <taxon>Ecdysozoa</taxon>
        <taxon>Arthropoda</taxon>
        <taxon>Hexapoda</taxon>
        <taxon>Insecta</taxon>
        <taxon>Pterygota</taxon>
        <taxon>Neoptera</taxon>
        <taxon>Paraneoptera</taxon>
        <taxon>Hemiptera</taxon>
        <taxon>Heteroptera</taxon>
        <taxon>Panheteroptera</taxon>
        <taxon>Cimicomorpha</taxon>
        <taxon>Reduviidae</taxon>
        <taxon>Triatominae</taxon>
        <taxon>Triatoma</taxon>
    </lineage>
</organism>
<evidence type="ECO:0000313" key="1">
    <source>
        <dbReference type="EMBL" id="JAR96506.1"/>
    </source>
</evidence>
<dbReference type="EMBL" id="GEMB01006855">
    <property type="protein sequence ID" value="JAR96506.1"/>
    <property type="molecule type" value="Transcribed_RNA"/>
</dbReference>
<feature type="non-terminal residue" evidence="1">
    <location>
        <position position="1"/>
    </location>
</feature>
<accession>A0A170VBF3</accession>
<protein>
    <submittedName>
        <fullName evidence="1">Reverse transcriptase</fullName>
    </submittedName>
</protein>
<reference evidence="1" key="1">
    <citation type="submission" date="2016-04" db="EMBL/GenBank/DDBJ databases">
        <authorList>
            <person name="Calderon-Fernandez G.M.Sr."/>
        </authorList>
    </citation>
    <scope>NUCLEOTIDE SEQUENCE</scope>
    <source>
        <strain evidence="1">Int1</strain>
        <tissue evidence="1">Integument</tissue>
    </source>
</reference>
<keyword evidence="1" id="KW-0548">Nucleotidyltransferase</keyword>
<keyword evidence="1" id="KW-0808">Transferase</keyword>
<reference evidence="1" key="2">
    <citation type="journal article" date="2017" name="J. Med. Entomol.">
        <title>Transcriptome Analysis of the Triatoma infestans (Hemiptera: Reduviidae) Integument.</title>
        <authorList>
            <person name="Calderon-Fernandez G.M."/>
            <person name="Moriconi D.E."/>
            <person name="Dulbecco A.B."/>
            <person name="Juarez M.P."/>
        </authorList>
    </citation>
    <scope>NUCLEOTIDE SEQUENCE</scope>
    <source>
        <strain evidence="1">Int1</strain>
        <tissue evidence="1">Integument</tissue>
    </source>
</reference>
<name>A0A170VBF3_TRIIF</name>
<dbReference type="AlphaFoldDB" id="A0A170VBF3"/>
<dbReference type="GO" id="GO:0003964">
    <property type="term" value="F:RNA-directed DNA polymerase activity"/>
    <property type="evidence" value="ECO:0007669"/>
    <property type="project" value="UniProtKB-KW"/>
</dbReference>
<proteinExistence type="predicted"/>
<sequence>FTACLSNIVRRQESMPLFITSGLTYLKHKGGSTRDPDH</sequence>